<sequence length="216" mass="24936">MASTNDTGLTNAVRINCSISQKIHGRPIFESVTVTDRVVETMMSAWMLNGQSSPIARRIGTPLRAYVEHQHARDADVHMDWTYAVYLHLCCELDTEEDSDIWGWAPDCWKLNTISDAYVIREDGQPLCPRYLEALCVWIFHELYNEFEEAMEERYTVPVDNRKKVLALITKENFETYREKFDREGLAADYKWKPVSKMMQAYLQAQAEGVGGKEQA</sequence>
<dbReference type="STRING" id="1043002.A0A074Y6N0"/>
<evidence type="ECO:0000313" key="1">
    <source>
        <dbReference type="EMBL" id="KEQ82536.1"/>
    </source>
</evidence>
<organism evidence="1 2">
    <name type="scientific">Aureobasidium pullulans EXF-150</name>
    <dbReference type="NCBI Taxonomy" id="1043002"/>
    <lineage>
        <taxon>Eukaryota</taxon>
        <taxon>Fungi</taxon>
        <taxon>Dikarya</taxon>
        <taxon>Ascomycota</taxon>
        <taxon>Pezizomycotina</taxon>
        <taxon>Dothideomycetes</taxon>
        <taxon>Dothideomycetidae</taxon>
        <taxon>Dothideales</taxon>
        <taxon>Saccotheciaceae</taxon>
        <taxon>Aureobasidium</taxon>
    </lineage>
</organism>
<keyword evidence="2" id="KW-1185">Reference proteome</keyword>
<dbReference type="OrthoDB" id="437457at2759"/>
<reference evidence="1 2" key="1">
    <citation type="journal article" date="2014" name="BMC Genomics">
        <title>Genome sequencing of four Aureobasidium pullulans varieties: biotechnological potential, stress tolerance, and description of new species.</title>
        <authorList>
            <person name="Gostin Ar C."/>
            <person name="Ohm R.A."/>
            <person name="Kogej T."/>
            <person name="Sonjak S."/>
            <person name="Turk M."/>
            <person name="Zajc J."/>
            <person name="Zalar P."/>
            <person name="Grube M."/>
            <person name="Sun H."/>
            <person name="Han J."/>
            <person name="Sharma A."/>
            <person name="Chiniquy J."/>
            <person name="Ngan C.Y."/>
            <person name="Lipzen A."/>
            <person name="Barry K."/>
            <person name="Grigoriev I.V."/>
            <person name="Gunde-Cimerman N."/>
        </authorList>
    </citation>
    <scope>NUCLEOTIDE SEQUENCE [LARGE SCALE GENOMIC DNA]</scope>
    <source>
        <strain evidence="1 2">EXF-150</strain>
    </source>
</reference>
<dbReference type="EMBL" id="KL584987">
    <property type="protein sequence ID" value="KEQ82536.1"/>
    <property type="molecule type" value="Genomic_DNA"/>
</dbReference>
<accession>A0A074Y6N0</accession>
<protein>
    <submittedName>
        <fullName evidence="1">Uncharacterized protein</fullName>
    </submittedName>
</protein>
<dbReference type="RefSeq" id="XP_029758723.1">
    <property type="nucleotide sequence ID" value="XM_029910164.1"/>
</dbReference>
<dbReference type="GeneID" id="40752470"/>
<dbReference type="HOGENOM" id="CLU_1277400_0_0_1"/>
<evidence type="ECO:0000313" key="2">
    <source>
        <dbReference type="Proteomes" id="UP000030706"/>
    </source>
</evidence>
<dbReference type="AlphaFoldDB" id="A0A074Y6N0"/>
<name>A0A074Y6N0_AURPU</name>
<gene>
    <name evidence="1" type="ORF">M438DRAFT_53426</name>
</gene>
<proteinExistence type="predicted"/>
<dbReference type="Proteomes" id="UP000030706">
    <property type="component" value="Unassembled WGS sequence"/>
</dbReference>